<dbReference type="PANTHER" id="PTHR33227">
    <property type="entry name" value="STIGMA-SPECIFIC STIG1-LIKE PROTEIN 3"/>
    <property type="match status" value="1"/>
</dbReference>
<evidence type="ECO:0000313" key="4">
    <source>
        <dbReference type="Proteomes" id="UP000215127"/>
    </source>
</evidence>
<sequence length="232" mass="24189">MALLTIFSITVCKDLMNDNQHCGSCGRICYAPNGAYSCSRGDCVCPNAGDRYCYHSDNTITCSDFKTDRDNCGGCDQRCPAGESCQNGICGQYCKQSETFCAGIGCRDLDSDESSCGICGNSCGEGGTCLGGLCFCPSGYAVCNTLPGGIGGTCRNLYKDHDNCGSCNNICDDKSDCTNGSCQRCIAGSNPGYCPATGGCTNLDEDVQNCGASPNKHAAPRAVASSIRRIHS</sequence>
<dbReference type="STRING" id="1276538.A0A1X7S8C4"/>
<comment type="similarity">
    <text evidence="1">Belongs to the STIG1 family.</text>
</comment>
<name>A0A1X7S8C4_ZYMT9</name>
<organism evidence="3 4">
    <name type="scientific">Zymoseptoria tritici (strain ST99CH_3D7)</name>
    <dbReference type="NCBI Taxonomy" id="1276538"/>
    <lineage>
        <taxon>Eukaryota</taxon>
        <taxon>Fungi</taxon>
        <taxon>Dikarya</taxon>
        <taxon>Ascomycota</taxon>
        <taxon>Pezizomycotina</taxon>
        <taxon>Dothideomycetes</taxon>
        <taxon>Dothideomycetidae</taxon>
        <taxon>Mycosphaerellales</taxon>
        <taxon>Mycosphaerellaceae</taxon>
        <taxon>Zymoseptoria</taxon>
    </lineage>
</organism>
<evidence type="ECO:0000313" key="3">
    <source>
        <dbReference type="EMBL" id="SMQ55943.1"/>
    </source>
</evidence>
<dbReference type="PANTHER" id="PTHR33227:SF48">
    <property type="entry name" value="STIGMA-SPECIFIC STIG1-LIKE PROTEIN 4"/>
    <property type="match status" value="1"/>
</dbReference>
<dbReference type="InterPro" id="IPR006969">
    <property type="entry name" value="Stig-like"/>
</dbReference>
<keyword evidence="2" id="KW-0732">Signal</keyword>
<gene>
    <name evidence="3" type="ORF">ZT3D7_G11098</name>
</gene>
<proteinExistence type="inferred from homology"/>
<protein>
    <submittedName>
        <fullName evidence="3">Uncharacterized protein</fullName>
    </submittedName>
</protein>
<dbReference type="AlphaFoldDB" id="A0A1X7S8C4"/>
<evidence type="ECO:0000256" key="2">
    <source>
        <dbReference type="ARBA" id="ARBA00022729"/>
    </source>
</evidence>
<dbReference type="Proteomes" id="UP000215127">
    <property type="component" value="Chromosome 12"/>
</dbReference>
<evidence type="ECO:0000256" key="1">
    <source>
        <dbReference type="ARBA" id="ARBA00006010"/>
    </source>
</evidence>
<accession>A0A1X7S8C4</accession>
<keyword evidence="4" id="KW-1185">Reference proteome</keyword>
<reference evidence="3 4" key="1">
    <citation type="submission" date="2016-06" db="EMBL/GenBank/DDBJ databases">
        <authorList>
            <person name="Kjaerup R.B."/>
            <person name="Dalgaard T.S."/>
            <person name="Juul-Madsen H.R."/>
        </authorList>
    </citation>
    <scope>NUCLEOTIDE SEQUENCE [LARGE SCALE GENOMIC DNA]</scope>
</reference>
<dbReference type="EMBL" id="LT853703">
    <property type="protein sequence ID" value="SMQ55943.1"/>
    <property type="molecule type" value="Genomic_DNA"/>
</dbReference>